<sequence>MWQTEDAYIDGKFVPVTGNEVIQIYNPSNGRLIGTTRLASRADARQAIRAATVAQPSFGLSTKAQRLEMLQALHQAVLKHSAAICEATIEEYGGPVSRSRWVSQYSAQCFLNAARVLEEYPLQRKAGDAEIFMEPVGVSALIIPWNSTAGTLCSKLAFAIAAGCTSVIKPSEFSPLQNRIVAEALHQAGLPDGIFNILSGRGEEVGDELSVHPRVAKISFTGSTAVGKIIARAAMDSCKRLTLGMSGKSASVLLDDADIAVALPMVLSAAFMNNGQACVAGSRLLVAESQLEMVSQQIKKRVDELKVGDPADPRTVIGPLFSQRQYDRVQEFIRRGRQQGARLLTGGEGHPDGLENGFFVRPTVFTRVSNGMDIAREEIFGPVLSVISYQDEADAIRIANDSDYGLQAYVFSQDPQRALRMSRQLDAGSVLINRIVPELMAPFGGVKQSGIGRELGISGLESFLEPKSVVTG</sequence>
<protein>
    <recommendedName>
        <fullName evidence="3">aldehyde dehydrogenase (NAD(+))</fullName>
        <ecNumber evidence="3">1.2.1.3</ecNumber>
    </recommendedName>
</protein>
<dbReference type="EC" id="1.2.1.3" evidence="3"/>
<dbReference type="Gene3D" id="3.40.309.10">
    <property type="entry name" value="Aldehyde Dehydrogenase, Chain A, domain 2"/>
    <property type="match status" value="1"/>
</dbReference>
<dbReference type="InterPro" id="IPR016163">
    <property type="entry name" value="Ald_DH_C"/>
</dbReference>
<dbReference type="PANTHER" id="PTHR42804:SF1">
    <property type="entry name" value="ALDEHYDE DEHYDROGENASE-RELATED"/>
    <property type="match status" value="1"/>
</dbReference>
<dbReference type="InterPro" id="IPR016162">
    <property type="entry name" value="Ald_DH_N"/>
</dbReference>
<keyword evidence="7" id="KW-1185">Reference proteome</keyword>
<comment type="caution">
    <text evidence="6">The sequence shown here is derived from an EMBL/GenBank/DDBJ whole genome shotgun (WGS) entry which is preliminary data.</text>
</comment>
<evidence type="ECO:0000313" key="6">
    <source>
        <dbReference type="EMBL" id="KGD80244.1"/>
    </source>
</evidence>
<comment type="similarity">
    <text evidence="1">Belongs to the aldehyde dehydrogenase family.</text>
</comment>
<name>A0A095TUK3_9GAMM</name>
<dbReference type="GO" id="GO:0004029">
    <property type="term" value="F:aldehyde dehydrogenase (NAD+) activity"/>
    <property type="evidence" value="ECO:0007669"/>
    <property type="project" value="UniProtKB-EC"/>
</dbReference>
<dbReference type="PANTHER" id="PTHR42804">
    <property type="entry name" value="ALDEHYDE DEHYDROGENASE"/>
    <property type="match status" value="1"/>
</dbReference>
<dbReference type="EMBL" id="JPKR02000005">
    <property type="protein sequence ID" value="KGD80244.1"/>
    <property type="molecule type" value="Genomic_DNA"/>
</dbReference>
<accession>A0A095TUK3</accession>
<proteinExistence type="inferred from homology"/>
<reference evidence="6" key="1">
    <citation type="submission" date="2014-12" db="EMBL/GenBank/DDBJ databases">
        <title>The draft genome of the Tatumella morbirosei type strain, LMG23360T isolated from pineapple rot.</title>
        <authorList>
            <person name="Smits T.H."/>
            <person name="Palmer M."/>
            <person name="Venter S.N."/>
            <person name="Duffy B."/>
            <person name="Steenkamp E.T."/>
            <person name="Chan W.Y."/>
            <person name="Coutinho T.A."/>
            <person name="Coetzee M.P."/>
            <person name="De Maayer P."/>
        </authorList>
    </citation>
    <scope>NUCLEOTIDE SEQUENCE [LARGE SCALE GENOMIC DNA]</scope>
    <source>
        <strain evidence="6">LMG 23360</strain>
    </source>
</reference>
<organism evidence="6 7">
    <name type="scientific">Tatumella morbirosei</name>
    <dbReference type="NCBI Taxonomy" id="642227"/>
    <lineage>
        <taxon>Bacteria</taxon>
        <taxon>Pseudomonadati</taxon>
        <taxon>Pseudomonadota</taxon>
        <taxon>Gammaproteobacteria</taxon>
        <taxon>Enterobacterales</taxon>
        <taxon>Erwiniaceae</taxon>
        <taxon>Tatumella</taxon>
    </lineage>
</organism>
<evidence type="ECO:0000256" key="1">
    <source>
        <dbReference type="ARBA" id="ARBA00009986"/>
    </source>
</evidence>
<dbReference type="PROSITE" id="PS00070">
    <property type="entry name" value="ALDEHYDE_DEHYDR_CYS"/>
    <property type="match status" value="1"/>
</dbReference>
<evidence type="ECO:0000256" key="4">
    <source>
        <dbReference type="ARBA" id="ARBA00049194"/>
    </source>
</evidence>
<dbReference type="InterPro" id="IPR016161">
    <property type="entry name" value="Ald_DH/histidinol_DH"/>
</dbReference>
<evidence type="ECO:0000259" key="5">
    <source>
        <dbReference type="Pfam" id="PF00171"/>
    </source>
</evidence>
<dbReference type="RefSeq" id="WP_038015618.1">
    <property type="nucleotide sequence ID" value="NZ_JPKR02000005.1"/>
</dbReference>
<evidence type="ECO:0000313" key="7">
    <source>
        <dbReference type="Proteomes" id="UP000029577"/>
    </source>
</evidence>
<dbReference type="InterPro" id="IPR015590">
    <property type="entry name" value="Aldehyde_DH_dom"/>
</dbReference>
<dbReference type="SUPFAM" id="SSF53720">
    <property type="entry name" value="ALDH-like"/>
    <property type="match status" value="1"/>
</dbReference>
<dbReference type="AlphaFoldDB" id="A0A095TUK3"/>
<dbReference type="FunFam" id="3.40.309.10:FF:000012">
    <property type="entry name" value="Betaine aldehyde dehydrogenase"/>
    <property type="match status" value="1"/>
</dbReference>
<evidence type="ECO:0000256" key="2">
    <source>
        <dbReference type="ARBA" id="ARBA00023002"/>
    </source>
</evidence>
<dbReference type="Pfam" id="PF00171">
    <property type="entry name" value="Aldedh"/>
    <property type="match status" value="1"/>
</dbReference>
<dbReference type="Gene3D" id="3.40.605.10">
    <property type="entry name" value="Aldehyde Dehydrogenase, Chain A, domain 1"/>
    <property type="match status" value="1"/>
</dbReference>
<keyword evidence="2" id="KW-0560">Oxidoreductase</keyword>
<dbReference type="OrthoDB" id="9812625at2"/>
<comment type="catalytic activity">
    <reaction evidence="4">
        <text>an aldehyde + NAD(+) + H2O = a carboxylate + NADH + 2 H(+)</text>
        <dbReference type="Rhea" id="RHEA:16185"/>
        <dbReference type="ChEBI" id="CHEBI:15377"/>
        <dbReference type="ChEBI" id="CHEBI:15378"/>
        <dbReference type="ChEBI" id="CHEBI:17478"/>
        <dbReference type="ChEBI" id="CHEBI:29067"/>
        <dbReference type="ChEBI" id="CHEBI:57540"/>
        <dbReference type="ChEBI" id="CHEBI:57945"/>
        <dbReference type="EC" id="1.2.1.3"/>
    </reaction>
</comment>
<dbReference type="Proteomes" id="UP000029577">
    <property type="component" value="Unassembled WGS sequence"/>
</dbReference>
<dbReference type="STRING" id="642227.HA49_00815"/>
<gene>
    <name evidence="6" type="ORF">HA49_00815</name>
</gene>
<dbReference type="InterPro" id="IPR016160">
    <property type="entry name" value="Ald_DH_CS_CYS"/>
</dbReference>
<dbReference type="eggNOG" id="COG1012">
    <property type="taxonomic scope" value="Bacteria"/>
</dbReference>
<dbReference type="CDD" id="cd07138">
    <property type="entry name" value="ALDH_CddD_SSP0762"/>
    <property type="match status" value="1"/>
</dbReference>
<feature type="domain" description="Aldehyde dehydrogenase" evidence="5">
    <location>
        <begin position="17"/>
        <end position="469"/>
    </location>
</feature>
<evidence type="ECO:0000256" key="3">
    <source>
        <dbReference type="ARBA" id="ARBA00024226"/>
    </source>
</evidence>